<dbReference type="RefSeq" id="WP_172186632.1">
    <property type="nucleotide sequence ID" value="NZ_CAWPPK010000146.1"/>
</dbReference>
<evidence type="ECO:0000313" key="2">
    <source>
        <dbReference type="EMBL" id="NQE33992.1"/>
    </source>
</evidence>
<organism evidence="2 3">
    <name type="scientific">Microcoleus asticus IPMA8</name>
    <dbReference type="NCBI Taxonomy" id="2563858"/>
    <lineage>
        <taxon>Bacteria</taxon>
        <taxon>Bacillati</taxon>
        <taxon>Cyanobacteriota</taxon>
        <taxon>Cyanophyceae</taxon>
        <taxon>Oscillatoriophycideae</taxon>
        <taxon>Oscillatoriales</taxon>
        <taxon>Microcoleaceae</taxon>
        <taxon>Microcoleus</taxon>
        <taxon>Microcoleus asticus</taxon>
    </lineage>
</organism>
<reference evidence="2 3" key="1">
    <citation type="journal article" date="2020" name="Sci. Rep.">
        <title>A novel cyanobacterial geosmin producer, revising GeoA distribution and dispersion patterns in Bacteria.</title>
        <authorList>
            <person name="Churro C."/>
            <person name="Semedo-Aguiar A.P."/>
            <person name="Silva A.D."/>
            <person name="Pereira-Leal J.B."/>
            <person name="Leite R.B."/>
        </authorList>
    </citation>
    <scope>NUCLEOTIDE SEQUENCE [LARGE SCALE GENOMIC DNA]</scope>
    <source>
        <strain evidence="2 3">IPMA8</strain>
    </source>
</reference>
<name>A0ABX2CW79_9CYAN</name>
<accession>A0ABX2CW79</accession>
<evidence type="ECO:0000313" key="3">
    <source>
        <dbReference type="Proteomes" id="UP000702425"/>
    </source>
</evidence>
<keyword evidence="3" id="KW-1185">Reference proteome</keyword>
<feature type="region of interest" description="Disordered" evidence="1">
    <location>
        <begin position="52"/>
        <end position="73"/>
    </location>
</feature>
<protein>
    <submittedName>
        <fullName evidence="2">Uncharacterized protein</fullName>
    </submittedName>
</protein>
<dbReference type="Proteomes" id="UP000702425">
    <property type="component" value="Unassembled WGS sequence"/>
</dbReference>
<proteinExistence type="predicted"/>
<evidence type="ECO:0000256" key="1">
    <source>
        <dbReference type="SAM" id="MobiDB-lite"/>
    </source>
</evidence>
<dbReference type="EMBL" id="SRRZ01000023">
    <property type="protein sequence ID" value="NQE33992.1"/>
    <property type="molecule type" value="Genomic_DNA"/>
</dbReference>
<feature type="compositionally biased region" description="Polar residues" evidence="1">
    <location>
        <begin position="1"/>
        <end position="17"/>
    </location>
</feature>
<comment type="caution">
    <text evidence="2">The sequence shown here is derived from an EMBL/GenBank/DDBJ whole genome shotgun (WGS) entry which is preliminary data.</text>
</comment>
<gene>
    <name evidence="2" type="ORF">E5S67_01715</name>
</gene>
<feature type="region of interest" description="Disordered" evidence="1">
    <location>
        <begin position="1"/>
        <end position="39"/>
    </location>
</feature>
<sequence length="73" mass="8203">MHNSSIEPNSGYNNSGYESEPDLTVGYSSSKEVRQGNFDDAYQENVYDLSNLADTPWTDSTVRPNPQLELELD</sequence>